<dbReference type="EMBL" id="JAAQHG020000022">
    <property type="protein sequence ID" value="KAL1584956.1"/>
    <property type="molecule type" value="Genomic_DNA"/>
</dbReference>
<proteinExistence type="predicted"/>
<reference evidence="2 3" key="1">
    <citation type="journal article" date="2020" name="Microbiol. Resour. Announc.">
        <title>Draft Genome Sequence of a Cladosporium Species Isolated from the Mesophotic Ascidian Didemnum maculosum.</title>
        <authorList>
            <person name="Gioti A."/>
            <person name="Siaperas R."/>
            <person name="Nikolaivits E."/>
            <person name="Le Goff G."/>
            <person name="Ouazzani J."/>
            <person name="Kotoulas G."/>
            <person name="Topakas E."/>
        </authorList>
    </citation>
    <scope>NUCLEOTIDE SEQUENCE [LARGE SCALE GENOMIC DNA]</scope>
    <source>
        <strain evidence="2 3">TM138-S3</strain>
    </source>
</reference>
<feature type="region of interest" description="Disordered" evidence="1">
    <location>
        <begin position="1"/>
        <end position="46"/>
    </location>
</feature>
<comment type="caution">
    <text evidence="2">The sequence shown here is derived from an EMBL/GenBank/DDBJ whole genome shotgun (WGS) entry which is preliminary data.</text>
</comment>
<organism evidence="2 3">
    <name type="scientific">Cladosporium halotolerans</name>
    <dbReference type="NCBI Taxonomy" id="1052096"/>
    <lineage>
        <taxon>Eukaryota</taxon>
        <taxon>Fungi</taxon>
        <taxon>Dikarya</taxon>
        <taxon>Ascomycota</taxon>
        <taxon>Pezizomycotina</taxon>
        <taxon>Dothideomycetes</taxon>
        <taxon>Dothideomycetidae</taxon>
        <taxon>Cladosporiales</taxon>
        <taxon>Cladosporiaceae</taxon>
        <taxon>Cladosporium</taxon>
    </lineage>
</organism>
<accession>A0AB34KLC5</accession>
<dbReference type="RefSeq" id="XP_069228062.1">
    <property type="nucleotide sequence ID" value="XM_069374764.1"/>
</dbReference>
<evidence type="ECO:0000313" key="3">
    <source>
        <dbReference type="Proteomes" id="UP000803884"/>
    </source>
</evidence>
<keyword evidence="3" id="KW-1185">Reference proteome</keyword>
<evidence type="ECO:0000313" key="2">
    <source>
        <dbReference type="EMBL" id="KAL1584956.1"/>
    </source>
</evidence>
<name>A0AB34KLC5_9PEZI</name>
<evidence type="ECO:0000256" key="1">
    <source>
        <dbReference type="SAM" id="MobiDB-lite"/>
    </source>
</evidence>
<feature type="compositionally biased region" description="Polar residues" evidence="1">
    <location>
        <begin position="18"/>
        <end position="40"/>
    </location>
</feature>
<sequence length="81" mass="8444">MSSEQRPAPSPLVVRPPNRTNTISSFRSTSNSIANSTRNAAGNFAGSVRQTTKDAMNADVPLGAWAAAAETTSKAPTLGRQ</sequence>
<protein>
    <submittedName>
        <fullName evidence="2">Uncharacterized protein</fullName>
    </submittedName>
</protein>
<gene>
    <name evidence="2" type="ORF">WHR41_06159</name>
</gene>
<dbReference type="AlphaFoldDB" id="A0AB34KLC5"/>
<dbReference type="GeneID" id="96007602"/>
<dbReference type="Proteomes" id="UP000803884">
    <property type="component" value="Unassembled WGS sequence"/>
</dbReference>